<accession>A0ABS6FCX4</accession>
<evidence type="ECO:0000313" key="3">
    <source>
        <dbReference type="Proteomes" id="UP000787672"/>
    </source>
</evidence>
<feature type="domain" description="Helix-turn-helix conjugative transposon-like" evidence="1">
    <location>
        <begin position="5"/>
        <end position="59"/>
    </location>
</feature>
<dbReference type="SUPFAM" id="SSF88946">
    <property type="entry name" value="Sigma2 domain of RNA polymerase sigma factors"/>
    <property type="match status" value="1"/>
</dbReference>
<sequence length="60" mass="7127">MNFKDLLLRAKDGDQQAKEEIFLMYRPLLFKESCVNGIFDEDLFQELSATLIHCIRMFKL</sequence>
<dbReference type="Pfam" id="PF12645">
    <property type="entry name" value="HTH_16"/>
    <property type="match status" value="1"/>
</dbReference>
<evidence type="ECO:0000313" key="2">
    <source>
        <dbReference type="EMBL" id="MBU5628144.1"/>
    </source>
</evidence>
<protein>
    <submittedName>
        <fullName evidence="2">Helix-turn-helix domain-containing protein</fullName>
    </submittedName>
</protein>
<dbReference type="InterPro" id="IPR013325">
    <property type="entry name" value="RNA_pol_sigma_r2"/>
</dbReference>
<dbReference type="RefSeq" id="WP_178763185.1">
    <property type="nucleotide sequence ID" value="NZ_JAHLQN010000001.1"/>
</dbReference>
<reference evidence="2 3" key="1">
    <citation type="submission" date="2021-06" db="EMBL/GenBank/DDBJ databases">
        <authorList>
            <person name="Sun Q."/>
            <person name="Li D."/>
        </authorList>
    </citation>
    <scope>NUCLEOTIDE SEQUENCE [LARGE SCALE GENOMIC DNA]</scope>
    <source>
        <strain evidence="2 3">MSJ-2</strain>
    </source>
</reference>
<name>A0ABS6FCX4_9FIRM</name>
<keyword evidence="3" id="KW-1185">Reference proteome</keyword>
<organism evidence="2 3">
    <name type="scientific">Dysosmobacter acutus</name>
    <dbReference type="NCBI Taxonomy" id="2841504"/>
    <lineage>
        <taxon>Bacteria</taxon>
        <taxon>Bacillati</taxon>
        <taxon>Bacillota</taxon>
        <taxon>Clostridia</taxon>
        <taxon>Eubacteriales</taxon>
        <taxon>Oscillospiraceae</taxon>
        <taxon>Dysosmobacter</taxon>
    </lineage>
</organism>
<proteinExistence type="predicted"/>
<dbReference type="InterPro" id="IPR024760">
    <property type="entry name" value="HTH_dom_conjug_TS-like"/>
</dbReference>
<dbReference type="Proteomes" id="UP000787672">
    <property type="component" value="Unassembled WGS sequence"/>
</dbReference>
<evidence type="ECO:0000259" key="1">
    <source>
        <dbReference type="Pfam" id="PF12645"/>
    </source>
</evidence>
<gene>
    <name evidence="2" type="ORF">KQI82_14630</name>
</gene>
<dbReference type="EMBL" id="JAHLQN010000001">
    <property type="protein sequence ID" value="MBU5628144.1"/>
    <property type="molecule type" value="Genomic_DNA"/>
</dbReference>
<comment type="caution">
    <text evidence="2">The sequence shown here is derived from an EMBL/GenBank/DDBJ whole genome shotgun (WGS) entry which is preliminary data.</text>
</comment>